<dbReference type="Proteomes" id="UP000439903">
    <property type="component" value="Unassembled WGS sequence"/>
</dbReference>
<reference evidence="1 2" key="1">
    <citation type="journal article" date="2019" name="Environ. Microbiol.">
        <title>At the nexus of three kingdoms: the genome of the mycorrhizal fungus Gigaspora margarita provides insights into plant, endobacterial and fungal interactions.</title>
        <authorList>
            <person name="Venice F."/>
            <person name="Ghignone S."/>
            <person name="Salvioli di Fossalunga A."/>
            <person name="Amselem J."/>
            <person name="Novero M."/>
            <person name="Xianan X."/>
            <person name="Sedzielewska Toro K."/>
            <person name="Morin E."/>
            <person name="Lipzen A."/>
            <person name="Grigoriev I.V."/>
            <person name="Henrissat B."/>
            <person name="Martin F.M."/>
            <person name="Bonfante P."/>
        </authorList>
    </citation>
    <scope>NUCLEOTIDE SEQUENCE [LARGE SCALE GENOMIC DNA]</scope>
    <source>
        <strain evidence="1 2">BEG34</strain>
    </source>
</reference>
<keyword evidence="2" id="KW-1185">Reference proteome</keyword>
<dbReference type="InterPro" id="IPR043504">
    <property type="entry name" value="Peptidase_S1_PA_chymotrypsin"/>
</dbReference>
<dbReference type="Gene3D" id="2.40.10.10">
    <property type="entry name" value="Trypsin-like serine proteases"/>
    <property type="match status" value="2"/>
</dbReference>
<organism evidence="1 2">
    <name type="scientific">Gigaspora margarita</name>
    <dbReference type="NCBI Taxonomy" id="4874"/>
    <lineage>
        <taxon>Eukaryota</taxon>
        <taxon>Fungi</taxon>
        <taxon>Fungi incertae sedis</taxon>
        <taxon>Mucoromycota</taxon>
        <taxon>Glomeromycotina</taxon>
        <taxon>Glomeromycetes</taxon>
        <taxon>Diversisporales</taxon>
        <taxon>Gigasporaceae</taxon>
        <taxon>Gigaspora</taxon>
    </lineage>
</organism>
<dbReference type="EMBL" id="WTPW01000531">
    <property type="protein sequence ID" value="KAF0501875.1"/>
    <property type="molecule type" value="Genomic_DNA"/>
</dbReference>
<evidence type="ECO:0000313" key="2">
    <source>
        <dbReference type="Proteomes" id="UP000439903"/>
    </source>
</evidence>
<protein>
    <submittedName>
        <fullName evidence="1">Streptogrisin A</fullName>
    </submittedName>
</protein>
<proteinExistence type="predicted"/>
<sequence>MEANNNVILVPFNSSSNMEFIDTIKDYDADVIYDQTGNPFNLDIYKRQDKPNIVTWLINAGFWARNASTNLNYIVTAGHCRIHEDKLHSFYHYPWHAYKRPEDLRASFIGTLVYFSKEPHDFGLIKATGKNIKISPLIINIDYKEYPLLFIYDHRRINSHGTHICKSGFATHLSCGHTKGFNGILIDSNGITTNLITASLDTRRSDSGGPVFSFKDLRNVHLCVPSLTLKIGKIP</sequence>
<name>A0A8H4AJ75_GIGMA</name>
<gene>
    <name evidence="1" type="ORF">F8M41_019944</name>
</gene>
<accession>A0A8H4AJ75</accession>
<comment type="caution">
    <text evidence="1">The sequence shown here is derived from an EMBL/GenBank/DDBJ whole genome shotgun (WGS) entry which is preliminary data.</text>
</comment>
<evidence type="ECO:0000313" key="1">
    <source>
        <dbReference type="EMBL" id="KAF0501875.1"/>
    </source>
</evidence>
<dbReference type="SUPFAM" id="SSF50494">
    <property type="entry name" value="Trypsin-like serine proteases"/>
    <property type="match status" value="1"/>
</dbReference>
<dbReference type="OrthoDB" id="2412811at2759"/>
<dbReference type="AlphaFoldDB" id="A0A8H4AJ75"/>
<dbReference type="InterPro" id="IPR009003">
    <property type="entry name" value="Peptidase_S1_PA"/>
</dbReference>